<dbReference type="Gene3D" id="1.10.10.10">
    <property type="entry name" value="Winged helix-like DNA-binding domain superfamily/Winged helix DNA-binding domain"/>
    <property type="match status" value="1"/>
</dbReference>
<evidence type="ECO:0000313" key="1">
    <source>
        <dbReference type="EMBL" id="KKL81828.1"/>
    </source>
</evidence>
<protein>
    <recommendedName>
        <fullName evidence="2">HTH marR-type domain-containing protein</fullName>
    </recommendedName>
</protein>
<reference evidence="1" key="1">
    <citation type="journal article" date="2015" name="Nature">
        <title>Complex archaea that bridge the gap between prokaryotes and eukaryotes.</title>
        <authorList>
            <person name="Spang A."/>
            <person name="Saw J.H."/>
            <person name="Jorgensen S.L."/>
            <person name="Zaremba-Niedzwiedzka K."/>
            <person name="Martijn J."/>
            <person name="Lind A.E."/>
            <person name="van Eijk R."/>
            <person name="Schleper C."/>
            <person name="Guy L."/>
            <person name="Ettema T.J."/>
        </authorList>
    </citation>
    <scope>NUCLEOTIDE SEQUENCE</scope>
</reference>
<dbReference type="AlphaFoldDB" id="A0A0F9F6E0"/>
<dbReference type="InterPro" id="IPR036388">
    <property type="entry name" value="WH-like_DNA-bd_sf"/>
</dbReference>
<proteinExistence type="predicted"/>
<name>A0A0F9F6E0_9ZZZZ</name>
<dbReference type="InterPro" id="IPR036390">
    <property type="entry name" value="WH_DNA-bd_sf"/>
</dbReference>
<sequence>MSDIIDKIRRIQEGGIKMTRETISREKIILAISDNVNYSSLIAKKIDMTYIHVVNVINQLVSEGILKKLPRVKIKIIIVLTEKGKRIKAAYIKLNEAYSS</sequence>
<organism evidence="1">
    <name type="scientific">marine sediment metagenome</name>
    <dbReference type="NCBI Taxonomy" id="412755"/>
    <lineage>
        <taxon>unclassified sequences</taxon>
        <taxon>metagenomes</taxon>
        <taxon>ecological metagenomes</taxon>
    </lineage>
</organism>
<dbReference type="EMBL" id="LAZR01022454">
    <property type="protein sequence ID" value="KKL81828.1"/>
    <property type="molecule type" value="Genomic_DNA"/>
</dbReference>
<dbReference type="SUPFAM" id="SSF46785">
    <property type="entry name" value="Winged helix' DNA-binding domain"/>
    <property type="match status" value="1"/>
</dbReference>
<comment type="caution">
    <text evidence="1">The sequence shown here is derived from an EMBL/GenBank/DDBJ whole genome shotgun (WGS) entry which is preliminary data.</text>
</comment>
<accession>A0A0F9F6E0</accession>
<evidence type="ECO:0008006" key="2">
    <source>
        <dbReference type="Google" id="ProtNLM"/>
    </source>
</evidence>
<gene>
    <name evidence="1" type="ORF">LCGC14_1990890</name>
</gene>